<dbReference type="EMBL" id="AMFJ01000385">
    <property type="protein sequence ID" value="EKE27986.1"/>
    <property type="molecule type" value="Genomic_DNA"/>
</dbReference>
<feature type="region of interest" description="Disordered" evidence="1">
    <location>
        <begin position="73"/>
        <end position="104"/>
    </location>
</feature>
<keyword evidence="2" id="KW-1133">Transmembrane helix</keyword>
<dbReference type="InterPro" id="IPR035986">
    <property type="entry name" value="PKD_dom_sf"/>
</dbReference>
<feature type="compositionally biased region" description="Pro residues" evidence="1">
    <location>
        <begin position="86"/>
        <end position="95"/>
    </location>
</feature>
<dbReference type="CDD" id="cd00146">
    <property type="entry name" value="PKD"/>
    <property type="match status" value="1"/>
</dbReference>
<feature type="transmembrane region" description="Helical" evidence="2">
    <location>
        <begin position="195"/>
        <end position="223"/>
    </location>
</feature>
<evidence type="ECO:0000259" key="3">
    <source>
        <dbReference type="PROSITE" id="PS50093"/>
    </source>
</evidence>
<feature type="domain" description="PKD" evidence="3">
    <location>
        <begin position="772"/>
        <end position="804"/>
    </location>
</feature>
<dbReference type="InterPro" id="IPR013783">
    <property type="entry name" value="Ig-like_fold"/>
</dbReference>
<dbReference type="PROSITE" id="PS50093">
    <property type="entry name" value="PKD"/>
    <property type="match status" value="1"/>
</dbReference>
<name>K2FA26_9BACT</name>
<comment type="caution">
    <text evidence="4">The sequence shown here is derived from an EMBL/GenBank/DDBJ whole genome shotgun (WGS) entry which is preliminary data.</text>
</comment>
<accession>K2FA26</accession>
<proteinExistence type="predicted"/>
<dbReference type="InterPro" id="IPR000601">
    <property type="entry name" value="PKD_dom"/>
</dbReference>
<evidence type="ECO:0000313" key="4">
    <source>
        <dbReference type="EMBL" id="EKE27986.1"/>
    </source>
</evidence>
<dbReference type="Gene3D" id="2.60.40.10">
    <property type="entry name" value="Immunoglobulins"/>
    <property type="match status" value="2"/>
</dbReference>
<keyword evidence="2" id="KW-0472">Membrane</keyword>
<evidence type="ECO:0000256" key="2">
    <source>
        <dbReference type="SAM" id="Phobius"/>
    </source>
</evidence>
<reference evidence="4" key="1">
    <citation type="journal article" date="2012" name="Science">
        <title>Fermentation, hydrogen, and sulfur metabolism in multiple uncultivated bacterial phyla.</title>
        <authorList>
            <person name="Wrighton K.C."/>
            <person name="Thomas B.C."/>
            <person name="Sharon I."/>
            <person name="Miller C.S."/>
            <person name="Castelle C.J."/>
            <person name="VerBerkmoes N.C."/>
            <person name="Wilkins M.J."/>
            <person name="Hettich R.L."/>
            <person name="Lipton M.S."/>
            <person name="Williams K.H."/>
            <person name="Long P.E."/>
            <person name="Banfield J.F."/>
        </authorList>
    </citation>
    <scope>NUCLEOTIDE SEQUENCE [LARGE SCALE GENOMIC DNA]</scope>
</reference>
<feature type="transmembrane region" description="Helical" evidence="2">
    <location>
        <begin position="113"/>
        <end position="134"/>
    </location>
</feature>
<dbReference type="SUPFAM" id="SSF49299">
    <property type="entry name" value="PKD domain"/>
    <property type="match status" value="2"/>
</dbReference>
<feature type="region of interest" description="Disordered" evidence="1">
    <location>
        <begin position="1"/>
        <end position="31"/>
    </location>
</feature>
<dbReference type="AlphaFoldDB" id="K2FA26"/>
<sequence>MGLLDEITNWNQQNPQKPVNPPSQNPQPLKTPGWLLWEILAAPFAPEPQPQIQNTINPDSAPTQIFAQNIQPQATTEQNQTTTWSVPPPIQPPQQPWQNPTKKNKGNSDFSRIFGSIWLAWVVLFSAFLAYVVFNPDQAQFFISLWIDPQEIKNLLGKLVDYSFWLLTWAVSIISLVFLFTAFATKKEYKKKKTIATIISIFSIIVLFWVISFWAWLVTIIWATDYVNTRWNIIVRDADMMKSEKFKNWMDEVTSFDNVIWPVTLQYDLSANARNVSKAIDITSYTIDFDGDWKDDKVWVNPEKDADIIFTFDKKKSYVPKWKYFWTEKITWKEKEYDMELPVITIVWLAIQSEKDDRLWWKRLTIDVSDLKKLWRMDFYHEDSTWNFSDIADKSYNWSDKYSPQKTFKNESLICMLIKNNQKDPDYCDKIFIVWAEWQSDFWWVILTEKDPLSPLIVNFSFQPKNNDTVISSYLWSFDDNTQEDKETVEHVFLDYWKHNVKLDLKLANWTTSSLFQDINIQKPLLLSKPTSDNPYENNNSLIRITDKSWKSVVEWTYKRDLSMYHLKVGIPLTLDFDASYVKVDERTYDLDKVEWDFNEDWKFEKSWEKVSYNFLENKKYTILIKYTFNSKLRKDVQVMDEKIVVEADKKDIDVQLSSTQDSDYAPTIVHFDWSASQVKEWTITKFTYDFWEWKTPVDWDAKQDYRYRFPWEYMVEFAVTKDDWSKQSIKKKIILKEKSKDVIINTSVSSWYIWKQIDFDSAGSIWQIDVYSWDFWDWSRSSEPTPSHSYSTAWTYQIKLTLTFADWVIKNWSKTIIVK</sequence>
<feature type="transmembrane region" description="Helical" evidence="2">
    <location>
        <begin position="162"/>
        <end position="183"/>
    </location>
</feature>
<evidence type="ECO:0000256" key="1">
    <source>
        <dbReference type="SAM" id="MobiDB-lite"/>
    </source>
</evidence>
<keyword evidence="2" id="KW-0812">Transmembrane</keyword>
<feature type="compositionally biased region" description="Polar residues" evidence="1">
    <location>
        <begin position="73"/>
        <end position="85"/>
    </location>
</feature>
<gene>
    <name evidence="4" type="ORF">ACD_3C00111G0003</name>
</gene>
<organism evidence="4">
    <name type="scientific">uncultured bacterium</name>
    <name type="common">gcode 4</name>
    <dbReference type="NCBI Taxonomy" id="1234023"/>
    <lineage>
        <taxon>Bacteria</taxon>
        <taxon>environmental samples</taxon>
    </lineage>
</organism>
<protein>
    <recommendedName>
        <fullName evidence="3">PKD domain-containing protein</fullName>
    </recommendedName>
</protein>